<dbReference type="EMBL" id="JAWZYT010001119">
    <property type="protein sequence ID" value="KAK4315310.1"/>
    <property type="molecule type" value="Genomic_DNA"/>
</dbReference>
<feature type="region of interest" description="Disordered" evidence="8">
    <location>
        <begin position="434"/>
        <end position="455"/>
    </location>
</feature>
<dbReference type="InterPro" id="IPR036866">
    <property type="entry name" value="RibonucZ/Hydroxyglut_hydro"/>
</dbReference>
<name>A0AAE1PX85_9EUCA</name>
<keyword evidence="5" id="KW-0539">Nucleus</keyword>
<proteinExistence type="inferred from homology"/>
<feature type="region of interest" description="Disordered" evidence="8">
    <location>
        <begin position="676"/>
        <end position="696"/>
    </location>
</feature>
<evidence type="ECO:0000259" key="9">
    <source>
        <dbReference type="Pfam" id="PF07522"/>
    </source>
</evidence>
<protein>
    <recommendedName>
        <fullName evidence="6">DNA cross-link repair 1A protein</fullName>
    </recommendedName>
    <alternativeName>
        <fullName evidence="7">SNM1 homolog A</fullName>
    </alternativeName>
</protein>
<evidence type="ECO:0000256" key="4">
    <source>
        <dbReference type="ARBA" id="ARBA00023204"/>
    </source>
</evidence>
<feature type="region of interest" description="Disordered" evidence="8">
    <location>
        <begin position="252"/>
        <end position="308"/>
    </location>
</feature>
<reference evidence="10" key="1">
    <citation type="submission" date="2023-11" db="EMBL/GenBank/DDBJ databases">
        <title>Genome assemblies of two species of porcelain crab, Petrolisthes cinctipes and Petrolisthes manimaculis (Anomura: Porcellanidae).</title>
        <authorList>
            <person name="Angst P."/>
        </authorList>
    </citation>
    <scope>NUCLEOTIDE SEQUENCE</scope>
    <source>
        <strain evidence="10">PB745_02</strain>
        <tissue evidence="10">Gill</tissue>
    </source>
</reference>
<keyword evidence="11" id="KW-1185">Reference proteome</keyword>
<feature type="domain" description="DNA repair metallo-beta-lactamase" evidence="9">
    <location>
        <begin position="1111"/>
        <end position="1215"/>
    </location>
</feature>
<dbReference type="GO" id="GO:0035312">
    <property type="term" value="F:5'-3' DNA exonuclease activity"/>
    <property type="evidence" value="ECO:0007669"/>
    <property type="project" value="TreeGrafter"/>
</dbReference>
<feature type="compositionally biased region" description="Low complexity" evidence="8">
    <location>
        <begin position="70"/>
        <end position="83"/>
    </location>
</feature>
<evidence type="ECO:0000256" key="8">
    <source>
        <dbReference type="SAM" id="MobiDB-lite"/>
    </source>
</evidence>
<dbReference type="GO" id="GO:0036297">
    <property type="term" value="P:interstrand cross-link repair"/>
    <property type="evidence" value="ECO:0007669"/>
    <property type="project" value="TreeGrafter"/>
</dbReference>
<feature type="region of interest" description="Disordered" evidence="8">
    <location>
        <begin position="104"/>
        <end position="131"/>
    </location>
</feature>
<dbReference type="InterPro" id="IPR011084">
    <property type="entry name" value="DRMBL"/>
</dbReference>
<feature type="compositionally biased region" description="Basic and acidic residues" evidence="8">
    <location>
        <begin position="861"/>
        <end position="872"/>
    </location>
</feature>
<evidence type="ECO:0000256" key="2">
    <source>
        <dbReference type="ARBA" id="ARBA00010304"/>
    </source>
</evidence>
<dbReference type="Proteomes" id="UP001292094">
    <property type="component" value="Unassembled WGS sequence"/>
</dbReference>
<organism evidence="10 11">
    <name type="scientific">Petrolisthes manimaculis</name>
    <dbReference type="NCBI Taxonomy" id="1843537"/>
    <lineage>
        <taxon>Eukaryota</taxon>
        <taxon>Metazoa</taxon>
        <taxon>Ecdysozoa</taxon>
        <taxon>Arthropoda</taxon>
        <taxon>Crustacea</taxon>
        <taxon>Multicrustacea</taxon>
        <taxon>Malacostraca</taxon>
        <taxon>Eumalacostraca</taxon>
        <taxon>Eucarida</taxon>
        <taxon>Decapoda</taxon>
        <taxon>Pleocyemata</taxon>
        <taxon>Anomura</taxon>
        <taxon>Galatheoidea</taxon>
        <taxon>Porcellanidae</taxon>
        <taxon>Petrolisthes</taxon>
    </lineage>
</organism>
<dbReference type="SUPFAM" id="SSF56281">
    <property type="entry name" value="Metallo-hydrolase/oxidoreductase"/>
    <property type="match status" value="1"/>
</dbReference>
<feature type="compositionally biased region" description="Polar residues" evidence="8">
    <location>
        <begin position="16"/>
        <end position="27"/>
    </location>
</feature>
<dbReference type="GO" id="GO:0006303">
    <property type="term" value="P:double-strand break repair via nonhomologous end joining"/>
    <property type="evidence" value="ECO:0007669"/>
    <property type="project" value="TreeGrafter"/>
</dbReference>
<sequence>MSTDSEEDDTMICTPLQRSRSQVPSIQSEKKKPLQFYSQCDQKKVTNDTKFKAPLGSQKKIVGLGHSKLSRSVSRSSSSLGGKVRPKQEHVFDINKRNFLYESNDSQANSSQKRKSPNTSQNGNLKREKMDEFKQEVSIKQKWDVKQEETSCSQDELSGCPYCMMPWNIYMRFGKTKQFHVDECLDRNLSDKPECSKGLECKQVLENHFWNYRHTIQAHLISSKTPPSGYMGVRPGSSKGDSQIVNSTNLKEQNNVNCSPSDDSGYRDHNVVPGPSGIQINDNSLYPSKRFQGNNNHPLDSEDDEESETVSLPLFDFSEEFCDQNANRQGQDYQTNIENRGNIIGNYSVDKGAKCGAMNKNGYKGAKCSFTDNHSTKVNSIAAKNTRVNTTENTPVNSKRSISEIPSKQKNKLVLKKTSAKDITKDYNKFLDSPEVPDLDLRPEPVSPSTTISNSHSENRTILFTGSPCIQRVESMGCGDVNESSIDNENFSLDHDGDCTQYFEDHMEEDGKVKNNKTANNDNVDTNSTITSLTESYSSQSLLKNVSRNLFRENESTTNKCSVFTGAAQERDNESAKAKSVTISSCSNKHIQTVKEGMPKHAETSHEMPREGTGGICGAGPLINRKELSQGMENETVLSQERGGGRADSISDTDIENIEVSEINKASVMGVENLGSGEMDRQSETDAGNLDDSDEDNLLVNMVEEAVEKYLGDIVDLVRERRRSGESGSQPSQHTANNKPVKKRGSCTTTNNKHISGGQCECKCSSHSQSCIHFHLHMDSPSAKKGGQSSILNFFSSKSGKDRASEKQSSKNSHCDHWDGSSGSSKMSSRESNKRQGVKEWQELLSKMKERFKTPSVSSSVEEKESGSERGGGRGGTGGAVRQKFEQTGQRKCPFYKYILDTDMVVDAFSYGVLPRVTAYFLSHFHYDHYRGLNKRFSQPIYCSHITAQLVQERLGVSKQYLCPLPLDQPQQVCGVEVTLLDANHCPGAVLFLFKLSNGLTVLHTGDFRAHPRMESYPALWNCNNIDSLYLDTTYCNPVYDFPSQEEVVEACVSVAQNHIADNPKTIIVVGSYTIGKERVFKAIAAALDCLVWVSGDKRRTLNCLNDAEMMERITCDKKKARVHVLPMAHLTPKKLMTYISDLQPLYNVVVAIKPTGWEHSSDTNTALDATIPKQFGNIYIYGMPYSEHSSFTELRRFVQFTRPKHIIPTVNVGNPNTRRNMISMLTRK</sequence>
<dbReference type="Gene3D" id="3.40.50.12650">
    <property type="match status" value="1"/>
</dbReference>
<keyword evidence="3" id="KW-0227">DNA damage</keyword>
<comment type="subcellular location">
    <subcellularLocation>
        <location evidence="1">Nucleus</location>
    </subcellularLocation>
</comment>
<dbReference type="Gene3D" id="3.60.15.10">
    <property type="entry name" value="Ribonuclease Z/Hydroxyacylglutathione hydrolase-like"/>
    <property type="match status" value="1"/>
</dbReference>
<feature type="region of interest" description="Disordered" evidence="8">
    <location>
        <begin position="721"/>
        <end position="748"/>
    </location>
</feature>
<comment type="similarity">
    <text evidence="2">Belongs to the DNA repair metallo-beta-lactamase (DRMBL) family.</text>
</comment>
<evidence type="ECO:0000313" key="10">
    <source>
        <dbReference type="EMBL" id="KAK4315310.1"/>
    </source>
</evidence>
<dbReference type="AlphaFoldDB" id="A0AAE1PX85"/>
<dbReference type="GO" id="GO:0003684">
    <property type="term" value="F:damaged DNA binding"/>
    <property type="evidence" value="ECO:0007669"/>
    <property type="project" value="TreeGrafter"/>
</dbReference>
<keyword evidence="4" id="KW-0234">DNA repair</keyword>
<feature type="region of interest" description="Disordered" evidence="8">
    <location>
        <begin position="780"/>
        <end position="838"/>
    </location>
</feature>
<evidence type="ECO:0000256" key="6">
    <source>
        <dbReference type="ARBA" id="ARBA00069609"/>
    </source>
</evidence>
<feature type="compositionally biased region" description="Polar residues" evidence="8">
    <location>
        <begin position="278"/>
        <end position="298"/>
    </location>
</feature>
<feature type="compositionally biased region" description="Polar residues" evidence="8">
    <location>
        <begin position="252"/>
        <end position="262"/>
    </location>
</feature>
<dbReference type="GO" id="GO:0005634">
    <property type="term" value="C:nucleus"/>
    <property type="evidence" value="ECO:0007669"/>
    <property type="project" value="UniProtKB-SubCell"/>
</dbReference>
<feature type="region of interest" description="Disordered" evidence="8">
    <location>
        <begin position="851"/>
        <end position="883"/>
    </location>
</feature>
<dbReference type="PANTHER" id="PTHR23240:SF6">
    <property type="entry name" value="DNA CROSS-LINK REPAIR 1A PROTEIN"/>
    <property type="match status" value="1"/>
</dbReference>
<comment type="caution">
    <text evidence="10">The sequence shown here is derived from an EMBL/GenBank/DDBJ whole genome shotgun (WGS) entry which is preliminary data.</text>
</comment>
<accession>A0AAE1PX85</accession>
<dbReference type="Pfam" id="PF07522">
    <property type="entry name" value="DRMBL"/>
    <property type="match status" value="1"/>
</dbReference>
<gene>
    <name evidence="10" type="ORF">Pmani_013481</name>
</gene>
<feature type="compositionally biased region" description="Acidic residues" evidence="8">
    <location>
        <begin position="1"/>
        <end position="10"/>
    </location>
</feature>
<dbReference type="FunFam" id="3.40.50.12650:FF:000001">
    <property type="entry name" value="DNA cross-link repair 1A"/>
    <property type="match status" value="1"/>
</dbReference>
<feature type="region of interest" description="Disordered" evidence="8">
    <location>
        <begin position="62"/>
        <end position="88"/>
    </location>
</feature>
<dbReference type="PANTHER" id="PTHR23240">
    <property type="entry name" value="DNA CROSS-LINK REPAIR PROTEIN PSO2/SNM1-RELATED"/>
    <property type="match status" value="1"/>
</dbReference>
<dbReference type="FunFam" id="3.60.15.10:FF:000010">
    <property type="entry name" value="DNA cross-link repair 1A"/>
    <property type="match status" value="1"/>
</dbReference>
<evidence type="ECO:0000313" key="11">
    <source>
        <dbReference type="Proteomes" id="UP001292094"/>
    </source>
</evidence>
<evidence type="ECO:0000256" key="3">
    <source>
        <dbReference type="ARBA" id="ARBA00022763"/>
    </source>
</evidence>
<feature type="compositionally biased region" description="Basic and acidic residues" evidence="8">
    <location>
        <begin position="828"/>
        <end position="838"/>
    </location>
</feature>
<feature type="region of interest" description="Disordered" evidence="8">
    <location>
        <begin position="1"/>
        <end position="35"/>
    </location>
</feature>
<feature type="compositionally biased region" description="Polar residues" evidence="8">
    <location>
        <begin position="787"/>
        <end position="798"/>
    </location>
</feature>
<dbReference type="CDD" id="cd16273">
    <property type="entry name" value="SNM1A-1C-like_MBL-fold"/>
    <property type="match status" value="1"/>
</dbReference>
<evidence type="ECO:0000256" key="5">
    <source>
        <dbReference type="ARBA" id="ARBA00023242"/>
    </source>
</evidence>
<feature type="compositionally biased region" description="Polar residues" evidence="8">
    <location>
        <begin position="104"/>
        <end position="124"/>
    </location>
</feature>
<evidence type="ECO:0000256" key="1">
    <source>
        <dbReference type="ARBA" id="ARBA00004123"/>
    </source>
</evidence>
<feature type="compositionally biased region" description="Basic and acidic residues" evidence="8">
    <location>
        <begin position="799"/>
        <end position="819"/>
    </location>
</feature>
<evidence type="ECO:0000256" key="7">
    <source>
        <dbReference type="ARBA" id="ARBA00078423"/>
    </source>
</evidence>